<organism evidence="1 2">
    <name type="scientific">Naganishia adeliensis</name>
    <dbReference type="NCBI Taxonomy" id="92952"/>
    <lineage>
        <taxon>Eukaryota</taxon>
        <taxon>Fungi</taxon>
        <taxon>Dikarya</taxon>
        <taxon>Basidiomycota</taxon>
        <taxon>Agaricomycotina</taxon>
        <taxon>Tremellomycetes</taxon>
        <taxon>Filobasidiales</taxon>
        <taxon>Filobasidiaceae</taxon>
        <taxon>Naganishia</taxon>
    </lineage>
</organism>
<evidence type="ECO:0000313" key="2">
    <source>
        <dbReference type="Proteomes" id="UP001230649"/>
    </source>
</evidence>
<dbReference type="Proteomes" id="UP001230649">
    <property type="component" value="Unassembled WGS sequence"/>
</dbReference>
<dbReference type="EMBL" id="JASBWS010000064">
    <property type="protein sequence ID" value="KAJ9102304.1"/>
    <property type="molecule type" value="Genomic_DNA"/>
</dbReference>
<gene>
    <name evidence="1" type="ORF">QFC20_004997</name>
</gene>
<evidence type="ECO:0000313" key="1">
    <source>
        <dbReference type="EMBL" id="KAJ9102304.1"/>
    </source>
</evidence>
<keyword evidence="2" id="KW-1185">Reference proteome</keyword>
<name>A0ACC2VT99_9TREE</name>
<reference evidence="1" key="1">
    <citation type="submission" date="2023-04" db="EMBL/GenBank/DDBJ databases">
        <title>Draft Genome sequencing of Naganishia species isolated from polar environments using Oxford Nanopore Technology.</title>
        <authorList>
            <person name="Leo P."/>
            <person name="Venkateswaran K."/>
        </authorList>
    </citation>
    <scope>NUCLEOTIDE SEQUENCE</scope>
    <source>
        <strain evidence="1">MNA-CCFEE 5262</strain>
    </source>
</reference>
<comment type="caution">
    <text evidence="1">The sequence shown here is derived from an EMBL/GenBank/DDBJ whole genome shotgun (WGS) entry which is preliminary data.</text>
</comment>
<proteinExistence type="predicted"/>
<sequence>MGATNGSTTQNGTNGVNGVNGVNGHHASPSAGVKHGVWKERDYGGLGATKQRSGTLGNYKSTQMGEDCRCSSHIVVTLLLSRKYLPVVVDNFHNSKPKAIQACEEIAREALGDDASQEEKDRCSVDLIKGDIADPAVFDGIFERYSSQGGIYAVIHVAALKAVGESGEIPLLYYQTNVSATVNLMQSMLKYQCLNLVYSSSATVYGTPETIPIPETSPVQPESVYGRSKGMCEDIIKDLCHAERSFNAVSLRYFNPAGAHPSGKMGEDPRGKPGNLLPLLAAIAVGRYAQDGLKVFGDDYPTHDGTCVRDYLHVMDLAKGHVLSLDALEKAEIFRHCGKTGNCRAFNLGHGKGQSVLDMIEAMSKASGFEYKYDIVERRMGDVPDLTADPTLAERELGFLAREDLDSMCRDLWRWQSSHPNGYDE</sequence>
<protein>
    <submittedName>
        <fullName evidence="1">Uncharacterized protein</fullName>
    </submittedName>
</protein>
<accession>A0ACC2VT99</accession>